<organism evidence="5 6">
    <name type="scientific">Actinocrinis puniceicyclus</name>
    <dbReference type="NCBI Taxonomy" id="977794"/>
    <lineage>
        <taxon>Bacteria</taxon>
        <taxon>Bacillati</taxon>
        <taxon>Actinomycetota</taxon>
        <taxon>Actinomycetes</taxon>
        <taxon>Catenulisporales</taxon>
        <taxon>Actinospicaceae</taxon>
        <taxon>Actinocrinis</taxon>
    </lineage>
</organism>
<dbReference type="GO" id="GO:0015768">
    <property type="term" value="P:maltose transport"/>
    <property type="evidence" value="ECO:0007669"/>
    <property type="project" value="TreeGrafter"/>
</dbReference>
<dbReference type="Pfam" id="PF01547">
    <property type="entry name" value="SBP_bac_1"/>
    <property type="match status" value="1"/>
</dbReference>
<accession>A0A8J8BE64</accession>
<dbReference type="GO" id="GO:1901982">
    <property type="term" value="F:maltose binding"/>
    <property type="evidence" value="ECO:0007669"/>
    <property type="project" value="TreeGrafter"/>
</dbReference>
<comment type="similarity">
    <text evidence="1">Belongs to the bacterial solute-binding protein 1 family.</text>
</comment>
<keyword evidence="2" id="KW-0813">Transport</keyword>
<dbReference type="RefSeq" id="WP_211470714.1">
    <property type="nucleotide sequence ID" value="NZ_JAGSXH010000116.1"/>
</dbReference>
<feature type="signal peptide" evidence="4">
    <location>
        <begin position="1"/>
        <end position="20"/>
    </location>
</feature>
<keyword evidence="6" id="KW-1185">Reference proteome</keyword>
<evidence type="ECO:0000313" key="6">
    <source>
        <dbReference type="Proteomes" id="UP000677913"/>
    </source>
</evidence>
<dbReference type="GO" id="GO:0042956">
    <property type="term" value="P:maltodextrin transmembrane transport"/>
    <property type="evidence" value="ECO:0007669"/>
    <property type="project" value="TreeGrafter"/>
</dbReference>
<dbReference type="PANTHER" id="PTHR30061:SF50">
    <property type="entry name" value="MALTOSE_MALTODEXTRIN-BINDING PERIPLASMIC PROTEIN"/>
    <property type="match status" value="1"/>
</dbReference>
<evidence type="ECO:0000256" key="2">
    <source>
        <dbReference type="ARBA" id="ARBA00022448"/>
    </source>
</evidence>
<reference evidence="5" key="1">
    <citation type="submission" date="2021-04" db="EMBL/GenBank/DDBJ databases">
        <title>Genome based classification of Actinospica acidithermotolerans sp. nov., an actinobacterium isolated from an Indonesian hot spring.</title>
        <authorList>
            <person name="Kusuma A.B."/>
            <person name="Putra K.E."/>
            <person name="Nafisah S."/>
            <person name="Loh J."/>
            <person name="Nouioui I."/>
            <person name="Goodfellow M."/>
        </authorList>
    </citation>
    <scope>NUCLEOTIDE SEQUENCE</scope>
    <source>
        <strain evidence="5">DSM 45618</strain>
    </source>
</reference>
<dbReference type="PROSITE" id="PS51257">
    <property type="entry name" value="PROKAR_LIPOPROTEIN"/>
    <property type="match status" value="1"/>
</dbReference>
<feature type="chain" id="PRO_5039533308" evidence="4">
    <location>
        <begin position="21"/>
        <end position="439"/>
    </location>
</feature>
<evidence type="ECO:0000256" key="3">
    <source>
        <dbReference type="ARBA" id="ARBA00022729"/>
    </source>
</evidence>
<name>A0A8J8BE64_9ACTN</name>
<dbReference type="GO" id="GO:0055052">
    <property type="term" value="C:ATP-binding cassette (ABC) transporter complex, substrate-binding subunit-containing"/>
    <property type="evidence" value="ECO:0007669"/>
    <property type="project" value="TreeGrafter"/>
</dbReference>
<dbReference type="EMBL" id="JAGSXH010000116">
    <property type="protein sequence ID" value="MBS2966038.1"/>
    <property type="molecule type" value="Genomic_DNA"/>
</dbReference>
<dbReference type="PANTHER" id="PTHR30061">
    <property type="entry name" value="MALTOSE-BINDING PERIPLASMIC PROTEIN"/>
    <property type="match status" value="1"/>
</dbReference>
<comment type="caution">
    <text evidence="5">The sequence shown here is derived from an EMBL/GenBank/DDBJ whole genome shotgun (WGS) entry which is preliminary data.</text>
</comment>
<evidence type="ECO:0000256" key="1">
    <source>
        <dbReference type="ARBA" id="ARBA00008520"/>
    </source>
</evidence>
<evidence type="ECO:0000256" key="4">
    <source>
        <dbReference type="SAM" id="SignalP"/>
    </source>
</evidence>
<sequence length="439" mass="44824">MKRKIAAAAALAAAALTASACSSSSGNNATPQGALSTQGAGKTVTVWIMNDAQKGWPDVVNAAKAAFEKETGAKLKIEWQTWSNYTTKLDTALLSGNAPDALELGNTQTAKYINAGSFVDLTSVKSQFDNSAQWLDSLAASGQSPDGSKTYAVPYYAGARVLIYRKDLFAAAGVTTAPATLDELSTDLAKVQAKNAAVPNFSALYLPGKDWYTAASFGAGTYGVKGVIAKASGSSWSGTLTDPTFVNGVKTWYSLQKKYSVGGATVDESNQDALMAKGNIAAIIGAGWEAGSVVDPKAGNPALAGDLAEIPVPGTAAGTPTPAFLGGSDLAVPTHAADPGLGAEFLRIFTDTANQTMLAKFAIPNNKTLISAYEAASPANQATGEAAKAATWFIPNSPNWSGADETALQTAFSAVATGTDPATALGTAQTTILGDLNAQ</sequence>
<keyword evidence="3 4" id="KW-0732">Signal</keyword>
<dbReference type="InterPro" id="IPR006059">
    <property type="entry name" value="SBP"/>
</dbReference>
<protein>
    <submittedName>
        <fullName evidence="5">Extracellular solute-binding protein</fullName>
    </submittedName>
</protein>
<dbReference type="AlphaFoldDB" id="A0A8J8BE64"/>
<dbReference type="SUPFAM" id="SSF53850">
    <property type="entry name" value="Periplasmic binding protein-like II"/>
    <property type="match status" value="1"/>
</dbReference>
<proteinExistence type="inferred from homology"/>
<dbReference type="Proteomes" id="UP000677913">
    <property type="component" value="Unassembled WGS sequence"/>
</dbReference>
<evidence type="ECO:0000313" key="5">
    <source>
        <dbReference type="EMBL" id="MBS2966038.1"/>
    </source>
</evidence>
<dbReference type="Gene3D" id="3.40.190.10">
    <property type="entry name" value="Periplasmic binding protein-like II"/>
    <property type="match status" value="1"/>
</dbReference>
<gene>
    <name evidence="5" type="ORF">KGA66_23540</name>
</gene>